<evidence type="ECO:0000313" key="2">
    <source>
        <dbReference type="Proteomes" id="UP000308671"/>
    </source>
</evidence>
<name>A0A4S8R2T4_9HELO</name>
<proteinExistence type="predicted"/>
<dbReference type="AlphaFoldDB" id="A0A4S8R2T4"/>
<comment type="caution">
    <text evidence="1">The sequence shown here is derived from an EMBL/GenBank/DDBJ whole genome shotgun (WGS) entry which is preliminary data.</text>
</comment>
<dbReference type="EMBL" id="PQXL01000088">
    <property type="protein sequence ID" value="THV52133.1"/>
    <property type="molecule type" value="Genomic_DNA"/>
</dbReference>
<sequence>MQAHSDVSNENFVSVYTISFERPNKSESYGETPSALVAEDTDVDVVSGSSLNREGANSIK</sequence>
<accession>A0A4S8R2T4</accession>
<dbReference type="OrthoDB" id="3475313at2759"/>
<gene>
    <name evidence="1" type="ORF">BGAL_0088g00220</name>
</gene>
<evidence type="ECO:0000313" key="1">
    <source>
        <dbReference type="EMBL" id="THV52133.1"/>
    </source>
</evidence>
<reference evidence="1 2" key="1">
    <citation type="submission" date="2017-12" db="EMBL/GenBank/DDBJ databases">
        <title>Comparative genomics of Botrytis spp.</title>
        <authorList>
            <person name="Valero-Jimenez C.A."/>
            <person name="Tapia P."/>
            <person name="Veloso J."/>
            <person name="Silva-Moreno E."/>
            <person name="Staats M."/>
            <person name="Valdes J.H."/>
            <person name="Van Kan J.A.L."/>
        </authorList>
    </citation>
    <scope>NUCLEOTIDE SEQUENCE [LARGE SCALE GENOMIC DNA]</scope>
    <source>
        <strain evidence="1 2">MUCL435</strain>
    </source>
</reference>
<organism evidence="1 2">
    <name type="scientific">Botrytis galanthina</name>
    <dbReference type="NCBI Taxonomy" id="278940"/>
    <lineage>
        <taxon>Eukaryota</taxon>
        <taxon>Fungi</taxon>
        <taxon>Dikarya</taxon>
        <taxon>Ascomycota</taxon>
        <taxon>Pezizomycotina</taxon>
        <taxon>Leotiomycetes</taxon>
        <taxon>Helotiales</taxon>
        <taxon>Sclerotiniaceae</taxon>
        <taxon>Botrytis</taxon>
    </lineage>
</organism>
<keyword evidence="2" id="KW-1185">Reference proteome</keyword>
<protein>
    <submittedName>
        <fullName evidence="1">Uncharacterized protein</fullName>
    </submittedName>
</protein>
<dbReference type="Proteomes" id="UP000308671">
    <property type="component" value="Unassembled WGS sequence"/>
</dbReference>